<evidence type="ECO:0000256" key="7">
    <source>
        <dbReference type="SAM" id="Phobius"/>
    </source>
</evidence>
<sequence>MKKLDKLIIKAFVGPFVATFFITLFVLVMQFFWLWIDDFVGKGLDAFTILKFIWYQSAVLIPLALPLAVLLSSLMTFGNLGESFELVAIKSSGISLLRFMRPLMGVTLVISFCAFLFANYVIPVAQLKSRTMLADIVLAKPAFDIKEGVFYDKLDRFAIKIGKKEKDDSTIRDLIVFENNYGSLQDNFIIAKNGTMKPSPDKRFLDIVFRDGWRYQERGNRTDSATEYIRLGFKEYKMQLDISAFNFKASSDSNNRNNERVLSMRQLDKALDSMTKYTGMEVERYQNSLVNTFSLLQYRDSVTKGVTIPDSVLNFKKNKDAFLGLDSVTGKAKATLVPVRTDSISKKKETAQAAPPAKKRLKNRKKKKPLLAASAARKDSAHVKTDTAQKAIAAKTDTLKKAAGDSGATKKDTAKKAIKPQKKVANVFMAFLPDSALSNITERANGTITVVKDNANMNLNSIQEQEKNIRRYKIEWHKKIVLALACFLMFMIGAPLGSIIRKGGLGTPMIFAIAFFLVFYFSSNTGEKMAKEGSVTPFSGMWLSTFILTPIGAFLTYKAMHDSNLFNKEFYHRLKRKVQGYIRARKNRGNANRKTA</sequence>
<gene>
    <name evidence="8" type="ORF">LQ567_19835</name>
</gene>
<accession>A0ABS8PYP6</accession>
<feature type="transmembrane region" description="Helical" evidence="7">
    <location>
        <begin position="504"/>
        <end position="521"/>
    </location>
</feature>
<evidence type="ECO:0000313" key="8">
    <source>
        <dbReference type="EMBL" id="MCD2425046.1"/>
    </source>
</evidence>
<feature type="compositionally biased region" description="Basic and acidic residues" evidence="6">
    <location>
        <begin position="376"/>
        <end position="387"/>
    </location>
</feature>
<feature type="compositionally biased region" description="Basic residues" evidence="6">
    <location>
        <begin position="357"/>
        <end position="369"/>
    </location>
</feature>
<dbReference type="EMBL" id="JAJNEC010000006">
    <property type="protein sequence ID" value="MCD2425046.1"/>
    <property type="molecule type" value="Genomic_DNA"/>
</dbReference>
<dbReference type="Proteomes" id="UP001199816">
    <property type="component" value="Unassembled WGS sequence"/>
</dbReference>
<feature type="transmembrane region" description="Helical" evidence="7">
    <location>
        <begin position="541"/>
        <end position="560"/>
    </location>
</feature>
<feature type="transmembrane region" description="Helical" evidence="7">
    <location>
        <begin position="99"/>
        <end position="122"/>
    </location>
</feature>
<feature type="region of interest" description="Disordered" evidence="6">
    <location>
        <begin position="343"/>
        <end position="387"/>
    </location>
</feature>
<dbReference type="PANTHER" id="PTHR33529:SF6">
    <property type="entry name" value="YJGP_YJGQ FAMILY PERMEASE"/>
    <property type="match status" value="1"/>
</dbReference>
<feature type="transmembrane region" description="Helical" evidence="7">
    <location>
        <begin position="12"/>
        <end position="33"/>
    </location>
</feature>
<keyword evidence="2" id="KW-1003">Cell membrane</keyword>
<feature type="transmembrane region" description="Helical" evidence="7">
    <location>
        <begin position="480"/>
        <end position="497"/>
    </location>
</feature>
<evidence type="ECO:0000256" key="4">
    <source>
        <dbReference type="ARBA" id="ARBA00022989"/>
    </source>
</evidence>
<organism evidence="8 9">
    <name type="scientific">Niabella pedocola</name>
    <dbReference type="NCBI Taxonomy" id="1752077"/>
    <lineage>
        <taxon>Bacteria</taxon>
        <taxon>Pseudomonadati</taxon>
        <taxon>Bacteroidota</taxon>
        <taxon>Chitinophagia</taxon>
        <taxon>Chitinophagales</taxon>
        <taxon>Chitinophagaceae</taxon>
        <taxon>Niabella</taxon>
    </lineage>
</organism>
<dbReference type="Pfam" id="PF03739">
    <property type="entry name" value="LptF_LptG"/>
    <property type="match status" value="2"/>
</dbReference>
<evidence type="ECO:0000256" key="1">
    <source>
        <dbReference type="ARBA" id="ARBA00004651"/>
    </source>
</evidence>
<evidence type="ECO:0000256" key="2">
    <source>
        <dbReference type="ARBA" id="ARBA00022475"/>
    </source>
</evidence>
<dbReference type="PANTHER" id="PTHR33529">
    <property type="entry name" value="SLR0882 PROTEIN-RELATED"/>
    <property type="match status" value="1"/>
</dbReference>
<feature type="transmembrane region" description="Helical" evidence="7">
    <location>
        <begin position="53"/>
        <end position="78"/>
    </location>
</feature>
<keyword evidence="4 7" id="KW-1133">Transmembrane helix</keyword>
<keyword evidence="3 7" id="KW-0812">Transmembrane</keyword>
<protein>
    <submittedName>
        <fullName evidence="8">LptF/LptG family permease</fullName>
    </submittedName>
</protein>
<evidence type="ECO:0000256" key="3">
    <source>
        <dbReference type="ARBA" id="ARBA00022692"/>
    </source>
</evidence>
<dbReference type="InterPro" id="IPR005495">
    <property type="entry name" value="LptG/LptF_permease"/>
</dbReference>
<keyword evidence="5 7" id="KW-0472">Membrane</keyword>
<proteinExistence type="predicted"/>
<evidence type="ECO:0000313" key="9">
    <source>
        <dbReference type="Proteomes" id="UP001199816"/>
    </source>
</evidence>
<dbReference type="RefSeq" id="WP_231007450.1">
    <property type="nucleotide sequence ID" value="NZ_JAJNEC010000006.1"/>
</dbReference>
<evidence type="ECO:0000256" key="5">
    <source>
        <dbReference type="ARBA" id="ARBA00023136"/>
    </source>
</evidence>
<comment type="caution">
    <text evidence="8">The sequence shown here is derived from an EMBL/GenBank/DDBJ whole genome shotgun (WGS) entry which is preliminary data.</text>
</comment>
<evidence type="ECO:0000256" key="6">
    <source>
        <dbReference type="SAM" id="MobiDB-lite"/>
    </source>
</evidence>
<reference evidence="8 9" key="1">
    <citation type="submission" date="2021-11" db="EMBL/GenBank/DDBJ databases">
        <title>Genomic of Niabella pedocola.</title>
        <authorList>
            <person name="Wu T."/>
        </authorList>
    </citation>
    <scope>NUCLEOTIDE SEQUENCE [LARGE SCALE GENOMIC DNA]</scope>
    <source>
        <strain evidence="8 9">JCM 31011</strain>
    </source>
</reference>
<comment type="subcellular location">
    <subcellularLocation>
        <location evidence="1">Cell membrane</location>
        <topology evidence="1">Multi-pass membrane protein</topology>
    </subcellularLocation>
</comment>
<name>A0ABS8PYP6_9BACT</name>
<keyword evidence="9" id="KW-1185">Reference proteome</keyword>